<name>A0ABU0EJF2_9CELL</name>
<comment type="caution">
    <text evidence="3">The sequence shown here is derived from an EMBL/GenBank/DDBJ whole genome shotgun (WGS) entry which is preliminary data.</text>
</comment>
<feature type="transmembrane region" description="Helical" evidence="2">
    <location>
        <begin position="6"/>
        <end position="24"/>
    </location>
</feature>
<evidence type="ECO:0000313" key="3">
    <source>
        <dbReference type="EMBL" id="MDQ0375309.1"/>
    </source>
</evidence>
<dbReference type="EMBL" id="JAUSVB010000005">
    <property type="protein sequence ID" value="MDQ0375309.1"/>
    <property type="molecule type" value="Genomic_DNA"/>
</dbReference>
<feature type="transmembrane region" description="Helical" evidence="2">
    <location>
        <begin position="220"/>
        <end position="240"/>
    </location>
</feature>
<dbReference type="RefSeq" id="WP_307494110.1">
    <property type="nucleotide sequence ID" value="NZ_JAUSVB010000005.1"/>
</dbReference>
<keyword evidence="2" id="KW-0472">Membrane</keyword>
<keyword evidence="2" id="KW-1133">Transmembrane helix</keyword>
<keyword evidence="2" id="KW-0812">Transmembrane</keyword>
<feature type="transmembrane region" description="Helical" evidence="2">
    <location>
        <begin position="260"/>
        <end position="283"/>
    </location>
</feature>
<protein>
    <submittedName>
        <fullName evidence="3">Uncharacterized protein</fullName>
    </submittedName>
</protein>
<accession>A0ABU0EJF2</accession>
<proteinExistence type="predicted"/>
<reference evidence="3 4" key="1">
    <citation type="submission" date="2023-07" db="EMBL/GenBank/DDBJ databases">
        <title>Sorghum-associated microbial communities from plants grown in Nebraska, USA.</title>
        <authorList>
            <person name="Schachtman D."/>
        </authorList>
    </citation>
    <scope>NUCLEOTIDE SEQUENCE [LARGE SCALE GENOMIC DNA]</scope>
    <source>
        <strain evidence="3 4">BE332</strain>
    </source>
</reference>
<keyword evidence="4" id="KW-1185">Reference proteome</keyword>
<evidence type="ECO:0000256" key="1">
    <source>
        <dbReference type="SAM" id="MobiDB-lite"/>
    </source>
</evidence>
<sequence>MSGLVLIVVVAVAVAIGAVLRPTRTVGPVSPSDAWLAAARHAGRVTASAWAALLAAPVLMVAVVVPELSGLTVGLSMGLLPAAGGAAFLAVHAVGELTWPRPTGIVRRAALARRGLRDITPAGLGALVLGWSAALLALLALCAAVATDDGRALPWRHGPLVTGEAGPFPGWFYGRWLVLAVAVLLAGCIGVLLLVARRPAVSDASADDDTALRRLSARRVLGGVQLVLGWTLAGCLGVASRALHAVQGGAVDGVALADPTVVAVAAAGVVVAVVVAVAAAVVAGRSAAPPGRAAAPRRSTVDLAAQPHAS</sequence>
<feature type="transmembrane region" description="Helical" evidence="2">
    <location>
        <begin position="176"/>
        <end position="196"/>
    </location>
</feature>
<feature type="compositionally biased region" description="Low complexity" evidence="1">
    <location>
        <begin position="288"/>
        <end position="298"/>
    </location>
</feature>
<evidence type="ECO:0000256" key="2">
    <source>
        <dbReference type="SAM" id="Phobius"/>
    </source>
</evidence>
<evidence type="ECO:0000313" key="4">
    <source>
        <dbReference type="Proteomes" id="UP001239626"/>
    </source>
</evidence>
<feature type="transmembrane region" description="Helical" evidence="2">
    <location>
        <begin position="45"/>
        <end position="65"/>
    </location>
</feature>
<feature type="transmembrane region" description="Helical" evidence="2">
    <location>
        <begin position="119"/>
        <end position="146"/>
    </location>
</feature>
<gene>
    <name evidence="3" type="ORF">J2X26_003639</name>
</gene>
<feature type="transmembrane region" description="Helical" evidence="2">
    <location>
        <begin position="77"/>
        <end position="99"/>
    </location>
</feature>
<organism evidence="3 4">
    <name type="scientific">Cellulomonas humilata</name>
    <dbReference type="NCBI Taxonomy" id="144055"/>
    <lineage>
        <taxon>Bacteria</taxon>
        <taxon>Bacillati</taxon>
        <taxon>Actinomycetota</taxon>
        <taxon>Actinomycetes</taxon>
        <taxon>Micrococcales</taxon>
        <taxon>Cellulomonadaceae</taxon>
        <taxon>Cellulomonas</taxon>
    </lineage>
</organism>
<dbReference type="Proteomes" id="UP001239626">
    <property type="component" value="Unassembled WGS sequence"/>
</dbReference>
<feature type="region of interest" description="Disordered" evidence="1">
    <location>
        <begin position="288"/>
        <end position="310"/>
    </location>
</feature>